<reference evidence="2" key="1">
    <citation type="submission" date="2023-12" db="EMBL/GenBank/DDBJ databases">
        <authorList>
            <person name="Brown T."/>
        </authorList>
    </citation>
    <scope>NUCLEOTIDE SEQUENCE</scope>
</reference>
<protein>
    <recommendedName>
        <fullName evidence="4">Interleukin-31</fullName>
    </recommendedName>
</protein>
<dbReference type="InterPro" id="IPR027987">
    <property type="entry name" value="IL-31"/>
</dbReference>
<sequence>MASCTGPARGALLLLCWMGALLSVHAAPVPDSDLKEIIIELRASAERLLESCKETGLPKSRLHRLRPFASDCRPPHYINSSAVLPYFRAIKRHPCLCEDNMDIDDIIQQLEKPLFPRGPEANVSAPDNSFECKKFSWAVVEEFSRCVKSL</sequence>
<name>A0ABN9ZPI6_PIPNA</name>
<evidence type="ECO:0000313" key="2">
    <source>
        <dbReference type="EMBL" id="CAK6440192.1"/>
    </source>
</evidence>
<feature type="chain" id="PRO_5046260662" description="Interleukin-31" evidence="1">
    <location>
        <begin position="27"/>
        <end position="150"/>
    </location>
</feature>
<evidence type="ECO:0008006" key="4">
    <source>
        <dbReference type="Google" id="ProtNLM"/>
    </source>
</evidence>
<dbReference type="Proteomes" id="UP001314169">
    <property type="component" value="Chromosome 19"/>
</dbReference>
<accession>A0ABN9ZPI6</accession>
<dbReference type="EMBL" id="OY882876">
    <property type="protein sequence ID" value="CAK6440192.1"/>
    <property type="molecule type" value="Genomic_DNA"/>
</dbReference>
<keyword evidence="3" id="KW-1185">Reference proteome</keyword>
<keyword evidence="1" id="KW-0732">Signal</keyword>
<organism evidence="2 3">
    <name type="scientific">Pipistrellus nathusii</name>
    <name type="common">Nathusius' pipistrelle</name>
    <dbReference type="NCBI Taxonomy" id="59473"/>
    <lineage>
        <taxon>Eukaryota</taxon>
        <taxon>Metazoa</taxon>
        <taxon>Chordata</taxon>
        <taxon>Craniata</taxon>
        <taxon>Vertebrata</taxon>
        <taxon>Euteleostomi</taxon>
        <taxon>Mammalia</taxon>
        <taxon>Eutheria</taxon>
        <taxon>Laurasiatheria</taxon>
        <taxon>Chiroptera</taxon>
        <taxon>Yangochiroptera</taxon>
        <taxon>Vespertilionidae</taxon>
        <taxon>Pipistrellus</taxon>
    </lineage>
</organism>
<dbReference type="PANTHER" id="PTHR38652">
    <property type="entry name" value="INTERLEUKIN-31"/>
    <property type="match status" value="1"/>
</dbReference>
<gene>
    <name evidence="2" type="ORF">MPIPNATIZW_LOCUS8498</name>
</gene>
<feature type="signal peptide" evidence="1">
    <location>
        <begin position="1"/>
        <end position="26"/>
    </location>
</feature>
<evidence type="ECO:0000256" key="1">
    <source>
        <dbReference type="SAM" id="SignalP"/>
    </source>
</evidence>
<dbReference type="PANTHER" id="PTHR38652:SF1">
    <property type="entry name" value="INTERLEUKIN-31"/>
    <property type="match status" value="1"/>
</dbReference>
<dbReference type="Pfam" id="PF15209">
    <property type="entry name" value="IL31"/>
    <property type="match status" value="1"/>
</dbReference>
<evidence type="ECO:0000313" key="3">
    <source>
        <dbReference type="Proteomes" id="UP001314169"/>
    </source>
</evidence>
<proteinExistence type="predicted"/>